<dbReference type="Proteomes" id="UP000249458">
    <property type="component" value="Unassembled WGS sequence"/>
</dbReference>
<organism evidence="1 2">
    <name type="scientific">Legionella quinlivanii</name>
    <dbReference type="NCBI Taxonomy" id="45073"/>
    <lineage>
        <taxon>Bacteria</taxon>
        <taxon>Pseudomonadati</taxon>
        <taxon>Pseudomonadota</taxon>
        <taxon>Gammaproteobacteria</taxon>
        <taxon>Legionellales</taxon>
        <taxon>Legionellaceae</taxon>
        <taxon>Legionella</taxon>
    </lineage>
</organism>
<reference evidence="1 2" key="1">
    <citation type="submission" date="2017-02" db="EMBL/GenBank/DDBJ databases">
        <title>Legionella quilivanii strain from human: case report and whole genome sequencing analysis.</title>
        <authorList>
            <person name="Lalancette C."/>
            <person name="Leduc J.-M."/>
            <person name="Levesque S."/>
            <person name="Fournier E."/>
            <person name="Saoud J."/>
            <person name="Faucher S.P."/>
            <person name="Bernard K."/>
            <person name="Martineau C."/>
            <person name="Longtin J."/>
        </authorList>
    </citation>
    <scope>NUCLEOTIDE SEQUENCE [LARGE SCALE GENOMIC DNA]</scope>
    <source>
        <strain evidence="1 2">ID143958</strain>
    </source>
</reference>
<dbReference type="EMBL" id="MVJN01000004">
    <property type="protein sequence ID" value="RAP37047.1"/>
    <property type="molecule type" value="Genomic_DNA"/>
</dbReference>
<name>A0A364LKA7_9GAMM</name>
<comment type="caution">
    <text evidence="1">The sequence shown here is derived from an EMBL/GenBank/DDBJ whole genome shotgun (WGS) entry which is preliminary data.</text>
</comment>
<sequence length="103" mass="11521">MTRLLSLVYSEQPLHARTACLIELNEQLGSEHQISKILWQLLSSADGIIFETPIFKKAGMTSSTFRPSSGCLNGTHGKVASAHRIEVAFIPFPPVIRKRIFRE</sequence>
<protein>
    <submittedName>
        <fullName evidence="1">Uncharacterized protein</fullName>
    </submittedName>
</protein>
<evidence type="ECO:0000313" key="2">
    <source>
        <dbReference type="Proteomes" id="UP000249458"/>
    </source>
</evidence>
<evidence type="ECO:0000313" key="1">
    <source>
        <dbReference type="EMBL" id="RAP37047.1"/>
    </source>
</evidence>
<proteinExistence type="predicted"/>
<gene>
    <name evidence="1" type="ORF">B1207_06385</name>
</gene>
<accession>A0A364LKA7</accession>
<dbReference type="AlphaFoldDB" id="A0A364LKA7"/>